<proteinExistence type="predicted"/>
<keyword evidence="2" id="KW-1185">Reference proteome</keyword>
<dbReference type="Proteomes" id="UP001259832">
    <property type="component" value="Unassembled WGS sequence"/>
</dbReference>
<organism evidence="1 2">
    <name type="scientific">Phytophthora citrophthora</name>
    <dbReference type="NCBI Taxonomy" id="4793"/>
    <lineage>
        <taxon>Eukaryota</taxon>
        <taxon>Sar</taxon>
        <taxon>Stramenopiles</taxon>
        <taxon>Oomycota</taxon>
        <taxon>Peronosporomycetes</taxon>
        <taxon>Peronosporales</taxon>
        <taxon>Peronosporaceae</taxon>
        <taxon>Phytophthora</taxon>
    </lineage>
</organism>
<evidence type="ECO:0000313" key="2">
    <source>
        <dbReference type="Proteomes" id="UP001259832"/>
    </source>
</evidence>
<gene>
    <name evidence="1" type="ORF">P3T76_003869</name>
</gene>
<dbReference type="AlphaFoldDB" id="A0AAD9LR23"/>
<comment type="caution">
    <text evidence="1">The sequence shown here is derived from an EMBL/GenBank/DDBJ whole genome shotgun (WGS) entry which is preliminary data.</text>
</comment>
<sequence length="260" mass="29556">MHLAKMLLELADECKQNIWEFLGVEELCRVASVACNAEQGVNMGPIWQRHARTLLIKGQEALKGDTGVLANRLQRRNASRNLLGTEDKYSVVTSDQSVKENFLGLQNAIDWRLWYRDTHVLLVRFCRNNTGFAHTMSSLQELKTERSQLKEAVQNVKASSHADKRTRRLQMNCVKWMNRTHRRQAAASNSIQAQTAAMSKAELTERLQSVECSIQEMAKEQFGLRKRAMKSLHKLNTQLASGTKLLQDLGVYIEGVKFVA</sequence>
<protein>
    <submittedName>
        <fullName evidence="1">Uncharacterized protein</fullName>
    </submittedName>
</protein>
<dbReference type="EMBL" id="JASMQC010000005">
    <property type="protein sequence ID" value="KAK1945336.1"/>
    <property type="molecule type" value="Genomic_DNA"/>
</dbReference>
<accession>A0AAD9LR23</accession>
<name>A0AAD9LR23_9STRA</name>
<evidence type="ECO:0000313" key="1">
    <source>
        <dbReference type="EMBL" id="KAK1945336.1"/>
    </source>
</evidence>
<reference evidence="1" key="1">
    <citation type="submission" date="2023-08" db="EMBL/GenBank/DDBJ databases">
        <title>Reference Genome Resource for the Citrus Pathogen Phytophthora citrophthora.</title>
        <authorList>
            <person name="Moller H."/>
            <person name="Coetzee B."/>
            <person name="Rose L.J."/>
            <person name="Van Niekerk J.M."/>
        </authorList>
    </citation>
    <scope>NUCLEOTIDE SEQUENCE</scope>
    <source>
        <strain evidence="1">STE-U-9442</strain>
    </source>
</reference>